<evidence type="ECO:0000313" key="1">
    <source>
        <dbReference type="EMBL" id="ADL36193.1"/>
    </source>
</evidence>
<dbReference type="Proteomes" id="UP000001299">
    <property type="component" value="Plasmid pCY360"/>
</dbReference>
<dbReference type="HOGENOM" id="CLU_722960_0_0_9"/>
<dbReference type="KEGG" id="bpb:bpr_II256"/>
<evidence type="ECO:0000313" key="2">
    <source>
        <dbReference type="Proteomes" id="UP000001299"/>
    </source>
</evidence>
<keyword evidence="1" id="KW-0614">Plasmid</keyword>
<dbReference type="AlphaFoldDB" id="E0S461"/>
<accession>E0S461</accession>
<sequence length="382" mass="43278">MTKEYYWGLLDQVTQIENEEYAHKSIVHTEANNLKAMAFAGLIRFGEHFQIESNQAEIERIKAESKKGLFASDTPIPELREVLRIKKMDNTVYVIETELLQKCMKSDYNKLVLHETEKETAMAPEEVISMPTITKEEQELPVNDTPVMESVEEITAEKSEDGRSESYIPTLNGDFKYDTDPHYLKSLKSFCFNHTRMILELGKDKKAVVDFNIFPLVFVEDAPITDIMVVAVSGRTIRAGISRGVSASVEIKFDEMSFIARGSWKDGKFVTQVNCLDNLYADKFKVKTTPYMPETRTRMTYMQEDIFGKFYNFFPAAVGLNADNGFAMCAAVIVENGNLSVAVSNEENVFTVIDPDGIPQQISLYWSGGAEPVLHLELEEMD</sequence>
<gene>
    <name evidence="1" type="ordered locus">bpr_II256</name>
</gene>
<geneLocation type="plasmid" evidence="1 2">
    <name>pCY360</name>
</geneLocation>
<dbReference type="EMBL" id="CP001812">
    <property type="protein sequence ID" value="ADL36193.1"/>
    <property type="molecule type" value="Genomic_DNA"/>
</dbReference>
<dbReference type="RefSeq" id="WP_013282842.1">
    <property type="nucleotide sequence ID" value="NC_014389.1"/>
</dbReference>
<protein>
    <submittedName>
        <fullName evidence="1">Uncharacterized protein</fullName>
    </submittedName>
</protein>
<organism evidence="1 2">
    <name type="scientific">Butyrivibrio proteoclasticus (strain ATCC 51982 / DSM 14932 / B316)</name>
    <name type="common">Clostridium proteoclasticum</name>
    <dbReference type="NCBI Taxonomy" id="515622"/>
    <lineage>
        <taxon>Bacteria</taxon>
        <taxon>Bacillati</taxon>
        <taxon>Bacillota</taxon>
        <taxon>Clostridia</taxon>
        <taxon>Lachnospirales</taxon>
        <taxon>Lachnospiraceae</taxon>
        <taxon>Butyrivibrio</taxon>
    </lineage>
</organism>
<keyword evidence="2" id="KW-1185">Reference proteome</keyword>
<name>E0S461_BUTPB</name>
<proteinExistence type="predicted"/>
<reference evidence="1 2" key="1">
    <citation type="journal article" date="2010" name="PLoS ONE">
        <title>The glycobiome of the rumen bacterium Butyrivibrio proteoclasticus B316(T) highlights adaptation to a polysaccharide-rich environment.</title>
        <authorList>
            <person name="Kelly W.J."/>
            <person name="Leahy S.C."/>
            <person name="Altermann E."/>
            <person name="Yeoman C.J."/>
            <person name="Dunne J.C."/>
            <person name="Kong Z."/>
            <person name="Pacheco D.M."/>
            <person name="Li D."/>
            <person name="Noel S.J."/>
            <person name="Moon C.D."/>
            <person name="Cookson A.L."/>
            <person name="Attwood G.T."/>
        </authorList>
    </citation>
    <scope>NUCLEOTIDE SEQUENCE [LARGE SCALE GENOMIC DNA]</scope>
    <source>
        <strain evidence="2">ATCC 51982 / DSM 14932 / B316</strain>
        <plasmid evidence="2">Plasmid pCY360</plasmid>
    </source>
</reference>